<dbReference type="Proteomes" id="UP001590950">
    <property type="component" value="Unassembled WGS sequence"/>
</dbReference>
<comment type="caution">
    <text evidence="1">The sequence shown here is derived from an EMBL/GenBank/DDBJ whole genome shotgun (WGS) entry which is preliminary data.</text>
</comment>
<accession>A0ABR4A4P0</accession>
<protein>
    <submittedName>
        <fullName evidence="1">Uncharacterized protein</fullName>
    </submittedName>
</protein>
<sequence>MPFWSPQPNRALLLLMTPISTSKHPLSTAESMSGPLDALLSPPLPILTHELLFTFIHVSPCPKRSSHAIRMANDWSLLRIIKCLERFKRTEVEGPLALNVLNLRQPEHPLHTYRTACATTFRSITLVDTFGMSSKLGALDIRRRM</sequence>
<gene>
    <name evidence="1" type="ORF">N7G274_006340</name>
</gene>
<evidence type="ECO:0000313" key="1">
    <source>
        <dbReference type="EMBL" id="KAL2040882.1"/>
    </source>
</evidence>
<keyword evidence="2" id="KW-1185">Reference proteome</keyword>
<evidence type="ECO:0000313" key="2">
    <source>
        <dbReference type="Proteomes" id="UP001590950"/>
    </source>
</evidence>
<dbReference type="EMBL" id="JBEFKJ010000019">
    <property type="protein sequence ID" value="KAL2040882.1"/>
    <property type="molecule type" value="Genomic_DNA"/>
</dbReference>
<name>A0ABR4A4P0_9LECA</name>
<reference evidence="1 2" key="1">
    <citation type="submission" date="2024-09" db="EMBL/GenBank/DDBJ databases">
        <title>Rethinking Asexuality: The Enigmatic Case of Functional Sexual Genes in Lepraria (Stereocaulaceae).</title>
        <authorList>
            <person name="Doellman M."/>
            <person name="Sun Y."/>
            <person name="Barcenas-Pena A."/>
            <person name="Lumbsch H.T."/>
            <person name="Grewe F."/>
        </authorList>
    </citation>
    <scope>NUCLEOTIDE SEQUENCE [LARGE SCALE GENOMIC DNA]</scope>
    <source>
        <strain evidence="1 2">Mercado 3170</strain>
    </source>
</reference>
<organism evidence="1 2">
    <name type="scientific">Stereocaulon virgatum</name>
    <dbReference type="NCBI Taxonomy" id="373712"/>
    <lineage>
        <taxon>Eukaryota</taxon>
        <taxon>Fungi</taxon>
        <taxon>Dikarya</taxon>
        <taxon>Ascomycota</taxon>
        <taxon>Pezizomycotina</taxon>
        <taxon>Lecanoromycetes</taxon>
        <taxon>OSLEUM clade</taxon>
        <taxon>Lecanoromycetidae</taxon>
        <taxon>Lecanorales</taxon>
        <taxon>Lecanorineae</taxon>
        <taxon>Stereocaulaceae</taxon>
        <taxon>Stereocaulon</taxon>
    </lineage>
</organism>
<proteinExistence type="predicted"/>